<reference evidence="2" key="1">
    <citation type="submission" date="2018-05" db="EMBL/GenBank/DDBJ databases">
        <authorList>
            <person name="Lanie J.A."/>
            <person name="Ng W.-L."/>
            <person name="Kazmierczak K.M."/>
            <person name="Andrzejewski T.M."/>
            <person name="Davidsen T.M."/>
            <person name="Wayne K.J."/>
            <person name="Tettelin H."/>
            <person name="Glass J.I."/>
            <person name="Rusch D."/>
            <person name="Podicherti R."/>
            <person name="Tsui H.-C.T."/>
            <person name="Winkler M.E."/>
        </authorList>
    </citation>
    <scope>NUCLEOTIDE SEQUENCE</scope>
</reference>
<accession>A0A382BJF9</accession>
<name>A0A382BJF9_9ZZZZ</name>
<proteinExistence type="predicted"/>
<feature type="non-terminal residue" evidence="2">
    <location>
        <position position="94"/>
    </location>
</feature>
<feature type="region of interest" description="Disordered" evidence="1">
    <location>
        <begin position="48"/>
        <end position="74"/>
    </location>
</feature>
<dbReference type="EMBL" id="UINC01029853">
    <property type="protein sequence ID" value="SVB13293.1"/>
    <property type="molecule type" value="Genomic_DNA"/>
</dbReference>
<protein>
    <submittedName>
        <fullName evidence="2">Uncharacterized protein</fullName>
    </submittedName>
</protein>
<feature type="compositionally biased region" description="Low complexity" evidence="1">
    <location>
        <begin position="48"/>
        <end position="73"/>
    </location>
</feature>
<sequence length="94" mass="10175">TCCGPTSGCSTAPPRATTPTCPTCDYVRAWSSPRCWRSSWCSASIRSRSSSAWSRRWTPSSSTSNVTSTASTSRPAKWAAACLLRAPRTRKRAT</sequence>
<dbReference type="AlphaFoldDB" id="A0A382BJF9"/>
<organism evidence="2">
    <name type="scientific">marine metagenome</name>
    <dbReference type="NCBI Taxonomy" id="408172"/>
    <lineage>
        <taxon>unclassified sequences</taxon>
        <taxon>metagenomes</taxon>
        <taxon>ecological metagenomes</taxon>
    </lineage>
</organism>
<feature type="non-terminal residue" evidence="2">
    <location>
        <position position="1"/>
    </location>
</feature>
<evidence type="ECO:0000313" key="2">
    <source>
        <dbReference type="EMBL" id="SVB13293.1"/>
    </source>
</evidence>
<gene>
    <name evidence="2" type="ORF">METZ01_LOCUS166147</name>
</gene>
<evidence type="ECO:0000256" key="1">
    <source>
        <dbReference type="SAM" id="MobiDB-lite"/>
    </source>
</evidence>